<feature type="region of interest" description="Disordered" evidence="1">
    <location>
        <begin position="279"/>
        <end position="336"/>
    </location>
</feature>
<gene>
    <name evidence="2" type="ORF">SAMN06295970_102298</name>
</gene>
<proteinExistence type="predicted"/>
<evidence type="ECO:0000313" key="3">
    <source>
        <dbReference type="Proteomes" id="UP001158049"/>
    </source>
</evidence>
<feature type="region of interest" description="Disordered" evidence="1">
    <location>
        <begin position="438"/>
        <end position="480"/>
    </location>
</feature>
<reference evidence="2 3" key="1">
    <citation type="submission" date="2017-05" db="EMBL/GenBank/DDBJ databases">
        <authorList>
            <person name="Varghese N."/>
            <person name="Submissions S."/>
        </authorList>
    </citation>
    <scope>NUCLEOTIDE SEQUENCE [LARGE SCALE GENOMIC DNA]</scope>
    <source>
        <strain evidence="2 3">DSM 26001</strain>
    </source>
</reference>
<dbReference type="Proteomes" id="UP001158049">
    <property type="component" value="Unassembled WGS sequence"/>
</dbReference>
<feature type="compositionally biased region" description="Basic and acidic residues" evidence="1">
    <location>
        <begin position="452"/>
        <end position="465"/>
    </location>
</feature>
<organism evidence="2 3">
    <name type="scientific">Noviherbaspirillum suwonense</name>
    <dbReference type="NCBI Taxonomy" id="1224511"/>
    <lineage>
        <taxon>Bacteria</taxon>
        <taxon>Pseudomonadati</taxon>
        <taxon>Pseudomonadota</taxon>
        <taxon>Betaproteobacteria</taxon>
        <taxon>Burkholderiales</taxon>
        <taxon>Oxalobacteraceae</taxon>
        <taxon>Noviherbaspirillum</taxon>
    </lineage>
</organism>
<evidence type="ECO:0000256" key="1">
    <source>
        <dbReference type="SAM" id="MobiDB-lite"/>
    </source>
</evidence>
<evidence type="ECO:0000313" key="2">
    <source>
        <dbReference type="EMBL" id="SMP49705.1"/>
    </source>
</evidence>
<accession>A0ABY1PYP2</accession>
<keyword evidence="3" id="KW-1185">Reference proteome</keyword>
<comment type="caution">
    <text evidence="2">The sequence shown here is derived from an EMBL/GenBank/DDBJ whole genome shotgun (WGS) entry which is preliminary data.</text>
</comment>
<dbReference type="EMBL" id="FXUL01000002">
    <property type="protein sequence ID" value="SMP49705.1"/>
    <property type="molecule type" value="Genomic_DNA"/>
</dbReference>
<sequence>MPKQPTRGQAVRTATLQLPLDRLHCRQINAVFQDARDKARLRGTHDGSLVEVRALPHRDPLVRRLFSRGDIAAERMTLRAALASAACNVTPERLRSLGSPGRLAVDALQNASGIDVDRDIRAGQLRNAVALLAGNRRKRSFADSPAKPRSGWLAQTGANSLTLGDGARRVQLRRFCIDSVATGRLPALMGAANDAPASIDACIAIFRVAAMNYIVEAMKGGGRSPDALAAQARKEADGPLLRLFIARWRRAIVAGKIRKADFLWFDAVDWLVGALHGARPTSPGATRSPRSPRVTSPAAAALRRAQTEAMAAKRPTLPEHPARQAPTAMSTSGRRAVVRRRATVVRAAPQPQALQPGRQGVKRRILTQLQSPTRLVHFPALPPAPKRTASDAGDSQGPAFKPPPAPAAAPRTGGTGQLAPTVTLLDILLQEYSAGMLSAVPGKDGADSDAEGQARSKSDDARKALAADGQPLTDSAASTQ</sequence>
<feature type="region of interest" description="Disordered" evidence="1">
    <location>
        <begin position="370"/>
        <end position="417"/>
    </location>
</feature>
<protein>
    <submittedName>
        <fullName evidence="2">Uncharacterized protein</fullName>
    </submittedName>
</protein>
<name>A0ABY1PYP2_9BURK</name>
<feature type="compositionally biased region" description="Low complexity" evidence="1">
    <location>
        <begin position="298"/>
        <end position="312"/>
    </location>
</feature>